<keyword evidence="3 4" id="KW-0456">Lyase</keyword>
<evidence type="ECO:0000256" key="3">
    <source>
        <dbReference type="ARBA" id="ARBA00023239"/>
    </source>
</evidence>
<reference evidence="5 6" key="1">
    <citation type="journal article" date="2016" name="Nat. Commun.">
        <title>Thousands of microbial genomes shed light on interconnected biogeochemical processes in an aquifer system.</title>
        <authorList>
            <person name="Anantharaman K."/>
            <person name="Brown C.T."/>
            <person name="Hug L.A."/>
            <person name="Sharon I."/>
            <person name="Castelle C.J."/>
            <person name="Probst A.J."/>
            <person name="Thomas B.C."/>
            <person name="Singh A."/>
            <person name="Wilkins M.J."/>
            <person name="Karaoz U."/>
            <person name="Brodie E.L."/>
            <person name="Williams K.H."/>
            <person name="Hubbard S.S."/>
            <person name="Banfield J.F."/>
        </authorList>
    </citation>
    <scope>NUCLEOTIDE SEQUENCE [LARGE SCALE GENOMIC DNA]</scope>
</reference>
<dbReference type="InterPro" id="IPR036428">
    <property type="entry name" value="PCD_sf"/>
</dbReference>
<comment type="catalytic activity">
    <reaction evidence="1 4">
        <text>(4aS,6R)-4a-hydroxy-L-erythro-5,6,7,8-tetrahydrobiopterin = (6R)-L-erythro-6,7-dihydrobiopterin + H2O</text>
        <dbReference type="Rhea" id="RHEA:11920"/>
        <dbReference type="ChEBI" id="CHEBI:15377"/>
        <dbReference type="ChEBI" id="CHEBI:15642"/>
        <dbReference type="ChEBI" id="CHEBI:43120"/>
        <dbReference type="EC" id="4.2.1.96"/>
    </reaction>
</comment>
<evidence type="ECO:0000256" key="4">
    <source>
        <dbReference type="HAMAP-Rule" id="MF_00434"/>
    </source>
</evidence>
<gene>
    <name evidence="5" type="ORF">A2803_05225</name>
</gene>
<dbReference type="SUPFAM" id="SSF55248">
    <property type="entry name" value="PCD-like"/>
    <property type="match status" value="1"/>
</dbReference>
<evidence type="ECO:0000256" key="2">
    <source>
        <dbReference type="ARBA" id="ARBA00006472"/>
    </source>
</evidence>
<dbReference type="EC" id="4.2.1.96" evidence="4"/>
<dbReference type="PANTHER" id="PTHR12599">
    <property type="entry name" value="PTERIN-4-ALPHA-CARBINOLAMINE DEHYDRATASE"/>
    <property type="match status" value="1"/>
</dbReference>
<dbReference type="AlphaFoldDB" id="A0A1F7Z023"/>
<comment type="similarity">
    <text evidence="2 4">Belongs to the pterin-4-alpha-carbinolamine dehydratase family.</text>
</comment>
<dbReference type="InterPro" id="IPR001533">
    <property type="entry name" value="Pterin_deHydtase"/>
</dbReference>
<comment type="caution">
    <text evidence="5">The sequence shown here is derived from an EMBL/GenBank/DDBJ whole genome shotgun (WGS) entry which is preliminary data.</text>
</comment>
<proteinExistence type="inferred from homology"/>
<dbReference type="PANTHER" id="PTHR12599:SF0">
    <property type="entry name" value="PTERIN-4-ALPHA-CARBINOLAMINE DEHYDRATASE"/>
    <property type="match status" value="1"/>
</dbReference>
<dbReference type="Gene3D" id="3.30.1360.20">
    <property type="entry name" value="Transcriptional coactivator/pterin dehydratase"/>
    <property type="match status" value="1"/>
</dbReference>
<dbReference type="Proteomes" id="UP000178870">
    <property type="component" value="Unassembled WGS sequence"/>
</dbReference>
<dbReference type="CDD" id="cd00913">
    <property type="entry name" value="PCD_DCoH_subfamily_a"/>
    <property type="match status" value="1"/>
</dbReference>
<sequence>MDLKNIACVPCEVGAPTVTPEELLNYSKEVPNWEVYDNKTKIKREFEFENFVKAIAFVNKIAEVAESEGHHPNIYVYDYKKVRVELWTHKIGGLHRNDFVLAAKIDGLL</sequence>
<evidence type="ECO:0000313" key="5">
    <source>
        <dbReference type="EMBL" id="OGM32966.1"/>
    </source>
</evidence>
<dbReference type="GO" id="GO:0006729">
    <property type="term" value="P:tetrahydrobiopterin biosynthetic process"/>
    <property type="evidence" value="ECO:0007669"/>
    <property type="project" value="InterPro"/>
</dbReference>
<dbReference type="NCBIfam" id="NF002017">
    <property type="entry name" value="PRK00823.1-2"/>
    <property type="match status" value="1"/>
</dbReference>
<dbReference type="GO" id="GO:0008124">
    <property type="term" value="F:4-alpha-hydroxytetrahydrobiopterin dehydratase activity"/>
    <property type="evidence" value="ECO:0007669"/>
    <property type="project" value="UniProtKB-UniRule"/>
</dbReference>
<organism evidence="5 6">
    <name type="scientific">Candidatus Woesebacteria bacterium RIFCSPHIGHO2_01_FULL_44_21</name>
    <dbReference type="NCBI Taxonomy" id="1802503"/>
    <lineage>
        <taxon>Bacteria</taxon>
        <taxon>Candidatus Woeseibacteriota</taxon>
    </lineage>
</organism>
<dbReference type="EMBL" id="MGGP01000011">
    <property type="protein sequence ID" value="OGM32966.1"/>
    <property type="molecule type" value="Genomic_DNA"/>
</dbReference>
<accession>A0A1F7Z023</accession>
<evidence type="ECO:0000256" key="1">
    <source>
        <dbReference type="ARBA" id="ARBA00001554"/>
    </source>
</evidence>
<protein>
    <recommendedName>
        <fullName evidence="4">Putative pterin-4-alpha-carbinolamine dehydratase</fullName>
        <shortName evidence="4">PHS</shortName>
        <ecNumber evidence="4">4.2.1.96</ecNumber>
    </recommendedName>
    <alternativeName>
        <fullName evidence="4">4-alpha-hydroxy-tetrahydropterin dehydratase</fullName>
    </alternativeName>
    <alternativeName>
        <fullName evidence="4">Pterin carbinolamine dehydratase</fullName>
        <shortName evidence="4">PCD</shortName>
    </alternativeName>
</protein>
<dbReference type="Pfam" id="PF01329">
    <property type="entry name" value="Pterin_4a"/>
    <property type="match status" value="1"/>
</dbReference>
<dbReference type="HAMAP" id="MF_00434">
    <property type="entry name" value="Pterin_4_alpha"/>
    <property type="match status" value="1"/>
</dbReference>
<evidence type="ECO:0000313" key="6">
    <source>
        <dbReference type="Proteomes" id="UP000178870"/>
    </source>
</evidence>
<name>A0A1F7Z023_9BACT</name>